<gene>
    <name evidence="2" type="ORF">APICC_08810</name>
</gene>
<accession>A0A2A3EP42</accession>
<evidence type="ECO:0000313" key="3">
    <source>
        <dbReference type="Proteomes" id="UP000242457"/>
    </source>
</evidence>
<sequence length="325" mass="36844">MRDCRGDECDCRDGTRRDETSRAEPCGRYPGKTPRDDKTTGMRSDLMRRVDTVFLLSFVGRGTAFSNLAELRTIQCFCVEPQMKLLGPIRDFVLSSKTNKRWMEKDLPLITTTGDNTNFRVIIENEKHKVQLRANECYFLDKAPDLQIVGNLTIDRSSHEEFASADWFGLITGAVMATSSDLFIQRNSDERTFFIGDRHALLFKYEICKMDRNGTVQETTTTEIECKWLPIKDVDLLPLNQLQWSGAIALAAGKVDFSIFRLASRDIQLRVRQFFKVANDPQDRGGGGDGKSERGGWPVRFPAKEKRKVILACAWLDRGAGLALN</sequence>
<organism evidence="2 3">
    <name type="scientific">Apis cerana cerana</name>
    <name type="common">Oriental honeybee</name>
    <dbReference type="NCBI Taxonomy" id="94128"/>
    <lineage>
        <taxon>Eukaryota</taxon>
        <taxon>Metazoa</taxon>
        <taxon>Ecdysozoa</taxon>
        <taxon>Arthropoda</taxon>
        <taxon>Hexapoda</taxon>
        <taxon>Insecta</taxon>
        <taxon>Pterygota</taxon>
        <taxon>Neoptera</taxon>
        <taxon>Endopterygota</taxon>
        <taxon>Hymenoptera</taxon>
        <taxon>Apocrita</taxon>
        <taxon>Aculeata</taxon>
        <taxon>Apoidea</taxon>
        <taxon>Anthophila</taxon>
        <taxon>Apidae</taxon>
        <taxon>Apis</taxon>
    </lineage>
</organism>
<dbReference type="Proteomes" id="UP000242457">
    <property type="component" value="Unassembled WGS sequence"/>
</dbReference>
<keyword evidence="3" id="KW-1185">Reference proteome</keyword>
<dbReference type="EMBL" id="KZ288211">
    <property type="protein sequence ID" value="PBC32899.1"/>
    <property type="molecule type" value="Genomic_DNA"/>
</dbReference>
<dbReference type="OrthoDB" id="6343900at2759"/>
<reference evidence="2 3" key="1">
    <citation type="submission" date="2014-07" db="EMBL/GenBank/DDBJ databases">
        <title>Genomic and transcriptomic analysis on Apis cerana provide comprehensive insights into honey bee biology.</title>
        <authorList>
            <person name="Diao Q."/>
            <person name="Sun L."/>
            <person name="Zheng H."/>
            <person name="Zheng H."/>
            <person name="Xu S."/>
            <person name="Wang S."/>
            <person name="Zeng Z."/>
            <person name="Hu F."/>
            <person name="Su S."/>
            <person name="Wu J."/>
        </authorList>
    </citation>
    <scope>NUCLEOTIDE SEQUENCE [LARGE SCALE GENOMIC DNA]</scope>
    <source>
        <tissue evidence="2">Pupae without intestine</tissue>
    </source>
</reference>
<feature type="region of interest" description="Disordered" evidence="1">
    <location>
        <begin position="1"/>
        <end position="42"/>
    </location>
</feature>
<name>A0A2A3EP42_APICC</name>
<evidence type="ECO:0000256" key="1">
    <source>
        <dbReference type="SAM" id="MobiDB-lite"/>
    </source>
</evidence>
<feature type="compositionally biased region" description="Basic and acidic residues" evidence="1">
    <location>
        <begin position="33"/>
        <end position="42"/>
    </location>
</feature>
<protein>
    <submittedName>
        <fullName evidence="2">Uncharacterized protein</fullName>
    </submittedName>
</protein>
<proteinExistence type="predicted"/>
<feature type="compositionally biased region" description="Basic and acidic residues" evidence="1">
    <location>
        <begin position="1"/>
        <end position="22"/>
    </location>
</feature>
<dbReference type="AlphaFoldDB" id="A0A2A3EP42"/>
<evidence type="ECO:0000313" key="2">
    <source>
        <dbReference type="EMBL" id="PBC32899.1"/>
    </source>
</evidence>